<sequence length="186" mass="20167">MIRLAAVLIGSFLVGAGINGFLVPHRLLDGGAVGIALILHYYFHFQTGLWVVLLSLPLAVYAYFKERNYFFSSIQGLIATSFFIDWLAPLQDQFQLPIWWSSILGGFIIGSGIGLMLRYETSTGGTDLLAYILSKASSLNLGTLIFLVDGLIVLVGYQALGAQSFLFSSIAILTAGVTASVCYEKI</sequence>
<dbReference type="Pfam" id="PF02588">
    <property type="entry name" value="YitT_membrane"/>
    <property type="match status" value="1"/>
</dbReference>
<evidence type="ECO:0000256" key="4">
    <source>
        <dbReference type="ARBA" id="ARBA00022989"/>
    </source>
</evidence>
<evidence type="ECO:0000313" key="7">
    <source>
        <dbReference type="EMBL" id="KKK39486.1"/>
    </source>
</evidence>
<gene>
    <name evidence="7" type="ORF">WQ57_04300</name>
</gene>
<feature type="transmembrane region" description="Helical" evidence="6">
    <location>
        <begin position="165"/>
        <end position="183"/>
    </location>
</feature>
<dbReference type="PANTHER" id="PTHR33545:SF5">
    <property type="entry name" value="UPF0750 MEMBRANE PROTEIN YITT"/>
    <property type="match status" value="1"/>
</dbReference>
<keyword evidence="8" id="KW-1185">Reference proteome</keyword>
<accession>A0A0M2T0H7</accession>
<keyword evidence="3 6" id="KW-0812">Transmembrane</keyword>
<protein>
    <recommendedName>
        <fullName evidence="9">YitT family protein</fullName>
    </recommendedName>
</protein>
<comment type="subcellular location">
    <subcellularLocation>
        <location evidence="1">Cell membrane</location>
        <topology evidence="1">Multi-pass membrane protein</topology>
    </subcellularLocation>
</comment>
<evidence type="ECO:0000313" key="8">
    <source>
        <dbReference type="Proteomes" id="UP000034166"/>
    </source>
</evidence>
<proteinExistence type="predicted"/>
<evidence type="ECO:0008006" key="9">
    <source>
        <dbReference type="Google" id="ProtNLM"/>
    </source>
</evidence>
<evidence type="ECO:0000256" key="1">
    <source>
        <dbReference type="ARBA" id="ARBA00004651"/>
    </source>
</evidence>
<feature type="transmembrane region" description="Helical" evidence="6">
    <location>
        <begin position="138"/>
        <end position="159"/>
    </location>
</feature>
<evidence type="ECO:0000256" key="3">
    <source>
        <dbReference type="ARBA" id="ARBA00022692"/>
    </source>
</evidence>
<name>A0A0M2T0H7_9BACI</name>
<feature type="transmembrane region" description="Helical" evidence="6">
    <location>
        <begin position="69"/>
        <end position="86"/>
    </location>
</feature>
<dbReference type="GO" id="GO:0005886">
    <property type="term" value="C:plasma membrane"/>
    <property type="evidence" value="ECO:0007669"/>
    <property type="project" value="UniProtKB-SubCell"/>
</dbReference>
<keyword evidence="4 6" id="KW-1133">Transmembrane helix</keyword>
<evidence type="ECO:0000256" key="6">
    <source>
        <dbReference type="SAM" id="Phobius"/>
    </source>
</evidence>
<organism evidence="7 8">
    <name type="scientific">Mesobacillus campisalis</name>
    <dbReference type="NCBI Taxonomy" id="1408103"/>
    <lineage>
        <taxon>Bacteria</taxon>
        <taxon>Bacillati</taxon>
        <taxon>Bacillota</taxon>
        <taxon>Bacilli</taxon>
        <taxon>Bacillales</taxon>
        <taxon>Bacillaceae</taxon>
        <taxon>Mesobacillus</taxon>
    </lineage>
</organism>
<keyword evidence="2" id="KW-1003">Cell membrane</keyword>
<evidence type="ECO:0000256" key="5">
    <source>
        <dbReference type="ARBA" id="ARBA00023136"/>
    </source>
</evidence>
<dbReference type="InterPro" id="IPR003740">
    <property type="entry name" value="YitT"/>
</dbReference>
<dbReference type="AlphaFoldDB" id="A0A0M2T0H7"/>
<feature type="transmembrane region" description="Helical" evidence="6">
    <location>
        <begin position="44"/>
        <end position="64"/>
    </location>
</feature>
<dbReference type="InterPro" id="IPR051461">
    <property type="entry name" value="UPF0750_membrane"/>
</dbReference>
<dbReference type="Proteomes" id="UP000034166">
    <property type="component" value="Unassembled WGS sequence"/>
</dbReference>
<feature type="transmembrane region" description="Helical" evidence="6">
    <location>
        <begin position="98"/>
        <end position="117"/>
    </location>
</feature>
<keyword evidence="5 6" id="KW-0472">Membrane</keyword>
<dbReference type="EMBL" id="LAYY01000003">
    <property type="protein sequence ID" value="KKK39486.1"/>
    <property type="molecule type" value="Genomic_DNA"/>
</dbReference>
<comment type="caution">
    <text evidence="7">The sequence shown here is derived from an EMBL/GenBank/DDBJ whole genome shotgun (WGS) entry which is preliminary data.</text>
</comment>
<dbReference type="PANTHER" id="PTHR33545">
    <property type="entry name" value="UPF0750 MEMBRANE PROTEIN YITT-RELATED"/>
    <property type="match status" value="1"/>
</dbReference>
<dbReference type="PATRIC" id="fig|1408103.3.peg.969"/>
<evidence type="ECO:0000256" key="2">
    <source>
        <dbReference type="ARBA" id="ARBA00022475"/>
    </source>
</evidence>
<reference evidence="7 8" key="1">
    <citation type="submission" date="2015-04" db="EMBL/GenBank/DDBJ databases">
        <title>Taxonomic description and genome sequence of Bacillus campisalis sp. nov., a novel member of the genus Bacillus isolated from solar saltern.</title>
        <authorList>
            <person name="Mathan Kumar R."/>
            <person name="Kaur G."/>
            <person name="Kumar A."/>
            <person name="Singh N.K."/>
            <person name="Kaur N."/>
            <person name="Kumar N."/>
            <person name="Mayilraj S."/>
        </authorList>
    </citation>
    <scope>NUCLEOTIDE SEQUENCE [LARGE SCALE GENOMIC DNA]</scope>
    <source>
        <strain evidence="7 8">SA2-6</strain>
    </source>
</reference>